<dbReference type="PANTHER" id="PTHR30086">
    <property type="entry name" value="ARGININE EXPORTER PROTEIN ARGO"/>
    <property type="match status" value="1"/>
</dbReference>
<feature type="transmembrane region" description="Helical" evidence="6">
    <location>
        <begin position="14"/>
        <end position="35"/>
    </location>
</feature>
<evidence type="ECO:0000313" key="8">
    <source>
        <dbReference type="Proteomes" id="UP000630142"/>
    </source>
</evidence>
<keyword evidence="3 6" id="KW-0812">Transmembrane</keyword>
<dbReference type="Pfam" id="PF01810">
    <property type="entry name" value="LysE"/>
    <property type="match status" value="1"/>
</dbReference>
<evidence type="ECO:0000256" key="6">
    <source>
        <dbReference type="SAM" id="Phobius"/>
    </source>
</evidence>
<evidence type="ECO:0000256" key="3">
    <source>
        <dbReference type="ARBA" id="ARBA00022692"/>
    </source>
</evidence>
<evidence type="ECO:0000256" key="1">
    <source>
        <dbReference type="ARBA" id="ARBA00004651"/>
    </source>
</evidence>
<evidence type="ECO:0000256" key="4">
    <source>
        <dbReference type="ARBA" id="ARBA00022989"/>
    </source>
</evidence>
<keyword evidence="8" id="KW-1185">Reference proteome</keyword>
<evidence type="ECO:0000256" key="2">
    <source>
        <dbReference type="ARBA" id="ARBA00022475"/>
    </source>
</evidence>
<dbReference type="Proteomes" id="UP000630142">
    <property type="component" value="Unassembled WGS sequence"/>
</dbReference>
<dbReference type="PANTHER" id="PTHR30086:SF17">
    <property type="entry name" value="LYSE FAMILY TRANSLOCATOR"/>
    <property type="match status" value="1"/>
</dbReference>
<sequence length="210" mass="21854">MWQSLAVQAEASSLLGYAAAYAAMLVTPGPSFAVVSQTSLSASRREATTVAIGLACGASLLILLILRGTTSLRVSQALGSIGPFIGTALLLLIGLRTVRRALLAEAANGLPTRQARQGNHFTIGLLTALTNPISFAFFSSIALAAHSAKIGMIDTVLPAGVFLMALSWFGLVAVLLSLPSVKKLYGRASRTLDVMTGMILIIIALSWLAT</sequence>
<comment type="subcellular location">
    <subcellularLocation>
        <location evidence="1">Cell membrane</location>
        <topology evidence="1">Multi-pass membrane protein</topology>
    </subcellularLocation>
</comment>
<evidence type="ECO:0000256" key="5">
    <source>
        <dbReference type="ARBA" id="ARBA00023136"/>
    </source>
</evidence>
<gene>
    <name evidence="7" type="ORF">GCM10016234_00920</name>
</gene>
<dbReference type="RefSeq" id="WP_189500831.1">
    <property type="nucleotide sequence ID" value="NZ_BMZQ01000001.1"/>
</dbReference>
<feature type="transmembrane region" description="Helical" evidence="6">
    <location>
        <begin position="156"/>
        <end position="178"/>
    </location>
</feature>
<feature type="transmembrane region" description="Helical" evidence="6">
    <location>
        <begin position="47"/>
        <end position="66"/>
    </location>
</feature>
<dbReference type="GO" id="GO:0015171">
    <property type="term" value="F:amino acid transmembrane transporter activity"/>
    <property type="evidence" value="ECO:0007669"/>
    <property type="project" value="TreeGrafter"/>
</dbReference>
<comment type="caution">
    <text evidence="7">The sequence shown here is derived from an EMBL/GenBank/DDBJ whole genome shotgun (WGS) entry which is preliminary data.</text>
</comment>
<keyword evidence="5 6" id="KW-0472">Membrane</keyword>
<keyword evidence="4 6" id="KW-1133">Transmembrane helix</keyword>
<reference evidence="7" key="1">
    <citation type="journal article" date="2014" name="Int. J. Syst. Evol. Microbiol.">
        <title>Complete genome sequence of Corynebacterium casei LMG S-19264T (=DSM 44701T), isolated from a smear-ripened cheese.</title>
        <authorList>
            <consortium name="US DOE Joint Genome Institute (JGI-PGF)"/>
            <person name="Walter F."/>
            <person name="Albersmeier A."/>
            <person name="Kalinowski J."/>
            <person name="Ruckert C."/>
        </authorList>
    </citation>
    <scope>NUCLEOTIDE SEQUENCE</scope>
    <source>
        <strain evidence="7">KCTC 42249</strain>
    </source>
</reference>
<feature type="transmembrane region" description="Helical" evidence="6">
    <location>
        <begin position="119"/>
        <end position="144"/>
    </location>
</feature>
<dbReference type="InterPro" id="IPR001123">
    <property type="entry name" value="LeuE-type"/>
</dbReference>
<feature type="transmembrane region" description="Helical" evidence="6">
    <location>
        <begin position="190"/>
        <end position="209"/>
    </location>
</feature>
<protein>
    <submittedName>
        <fullName evidence="7">Threonine efflux protein</fullName>
    </submittedName>
</protein>
<evidence type="ECO:0000313" key="7">
    <source>
        <dbReference type="EMBL" id="GHD05210.1"/>
    </source>
</evidence>
<proteinExistence type="predicted"/>
<dbReference type="EMBL" id="BMZQ01000001">
    <property type="protein sequence ID" value="GHD05210.1"/>
    <property type="molecule type" value="Genomic_DNA"/>
</dbReference>
<organism evidence="7 8">
    <name type="scientific">Tianweitania populi</name>
    <dbReference type="NCBI Taxonomy" id="1607949"/>
    <lineage>
        <taxon>Bacteria</taxon>
        <taxon>Pseudomonadati</taxon>
        <taxon>Pseudomonadota</taxon>
        <taxon>Alphaproteobacteria</taxon>
        <taxon>Hyphomicrobiales</taxon>
        <taxon>Phyllobacteriaceae</taxon>
        <taxon>Tianweitania</taxon>
    </lineage>
</organism>
<keyword evidence="2" id="KW-1003">Cell membrane</keyword>
<feature type="transmembrane region" description="Helical" evidence="6">
    <location>
        <begin position="78"/>
        <end position="98"/>
    </location>
</feature>
<dbReference type="GO" id="GO:0005886">
    <property type="term" value="C:plasma membrane"/>
    <property type="evidence" value="ECO:0007669"/>
    <property type="project" value="UniProtKB-SubCell"/>
</dbReference>
<reference evidence="7" key="2">
    <citation type="submission" date="2020-09" db="EMBL/GenBank/DDBJ databases">
        <authorList>
            <person name="Sun Q."/>
            <person name="Kim S."/>
        </authorList>
    </citation>
    <scope>NUCLEOTIDE SEQUENCE</scope>
    <source>
        <strain evidence="7">KCTC 42249</strain>
    </source>
</reference>
<accession>A0A8J3DLZ8</accession>
<name>A0A8J3DLZ8_9HYPH</name>
<dbReference type="AlphaFoldDB" id="A0A8J3DLZ8"/>